<protein>
    <recommendedName>
        <fullName evidence="5">DUF4398 domain-containing protein</fullName>
    </recommendedName>
</protein>
<proteinExistence type="predicted"/>
<evidence type="ECO:0000256" key="2">
    <source>
        <dbReference type="SAM" id="SignalP"/>
    </source>
</evidence>
<organism evidence="3 4">
    <name type="scientific">Georgfuchsia toluolica</name>
    <dbReference type="NCBI Taxonomy" id="424218"/>
    <lineage>
        <taxon>Bacteria</taxon>
        <taxon>Pseudomonadati</taxon>
        <taxon>Pseudomonadota</taxon>
        <taxon>Betaproteobacteria</taxon>
        <taxon>Nitrosomonadales</taxon>
        <taxon>Sterolibacteriaceae</taxon>
        <taxon>Georgfuchsia</taxon>
    </lineage>
</organism>
<evidence type="ECO:0000313" key="3">
    <source>
        <dbReference type="EMBL" id="CAG4884340.1"/>
    </source>
</evidence>
<dbReference type="RefSeq" id="WP_220636199.1">
    <property type="nucleotide sequence ID" value="NZ_CAJQUM010000001.1"/>
</dbReference>
<evidence type="ECO:0000256" key="1">
    <source>
        <dbReference type="SAM" id="MobiDB-lite"/>
    </source>
</evidence>
<accession>A0A916J6Z6</accession>
<gene>
    <name evidence="3" type="ORF">GTOL_12223</name>
</gene>
<dbReference type="PROSITE" id="PS51257">
    <property type="entry name" value="PROKAR_LIPOPROTEIN"/>
    <property type="match status" value="1"/>
</dbReference>
<keyword evidence="4" id="KW-1185">Reference proteome</keyword>
<comment type="caution">
    <text evidence="3">The sequence shown here is derived from an EMBL/GenBank/DDBJ whole genome shotgun (WGS) entry which is preliminary data.</text>
</comment>
<feature type="signal peptide" evidence="2">
    <location>
        <begin position="1"/>
        <end position="20"/>
    </location>
</feature>
<keyword evidence="2" id="KW-0732">Signal</keyword>
<evidence type="ECO:0000313" key="4">
    <source>
        <dbReference type="Proteomes" id="UP000742786"/>
    </source>
</evidence>
<reference evidence="3" key="1">
    <citation type="submission" date="2021-04" db="EMBL/GenBank/DDBJ databases">
        <authorList>
            <person name="Hornung B."/>
        </authorList>
    </citation>
    <scope>NUCLEOTIDE SEQUENCE</scope>
    <source>
        <strain evidence="3">G5G6</strain>
    </source>
</reference>
<name>A0A916J6Z6_9PROT</name>
<feature type="chain" id="PRO_5038137797" description="DUF4398 domain-containing protein" evidence="2">
    <location>
        <begin position="21"/>
        <end position="199"/>
    </location>
</feature>
<sequence>MKTFTIIIALVMLLTGCAQLSQLRTQIADNGYYWIKPGQAHASGRAAALLYYADYVRNLNATDYAQEAEHVRLLYTSEKTDFRLLQYALALSVPGGDARKAQQMIEPLLKKNKSADTELDALAQLLDSDLAERRRLEAETRQAEAEAKRAEAEAKRAEASARRAEAGAKRAEELEKQLEAIKNIEKNMIEHGKSGGEKQ</sequence>
<dbReference type="AlphaFoldDB" id="A0A916J6Z6"/>
<dbReference type="Proteomes" id="UP000742786">
    <property type="component" value="Unassembled WGS sequence"/>
</dbReference>
<dbReference type="EMBL" id="CAJQUM010000001">
    <property type="protein sequence ID" value="CAG4884340.1"/>
    <property type="molecule type" value="Genomic_DNA"/>
</dbReference>
<feature type="region of interest" description="Disordered" evidence="1">
    <location>
        <begin position="138"/>
        <end position="170"/>
    </location>
</feature>
<evidence type="ECO:0008006" key="5">
    <source>
        <dbReference type="Google" id="ProtNLM"/>
    </source>
</evidence>